<organism evidence="1 2">
    <name type="scientific">Moniliophthora roreri (strain MCA 2997)</name>
    <name type="common">Cocoa frosty pod rot fungus</name>
    <name type="synonym">Crinipellis roreri</name>
    <dbReference type="NCBI Taxonomy" id="1381753"/>
    <lineage>
        <taxon>Eukaryota</taxon>
        <taxon>Fungi</taxon>
        <taxon>Dikarya</taxon>
        <taxon>Basidiomycota</taxon>
        <taxon>Agaricomycotina</taxon>
        <taxon>Agaricomycetes</taxon>
        <taxon>Agaricomycetidae</taxon>
        <taxon>Agaricales</taxon>
        <taxon>Marasmiineae</taxon>
        <taxon>Marasmiaceae</taxon>
        <taxon>Moniliophthora</taxon>
    </lineage>
</organism>
<evidence type="ECO:0000313" key="2">
    <source>
        <dbReference type="Proteomes" id="UP000017559"/>
    </source>
</evidence>
<proteinExistence type="predicted"/>
<name>V2WBI1_MONRO</name>
<accession>V2WBI1</accession>
<evidence type="ECO:0000313" key="1">
    <source>
        <dbReference type="EMBL" id="ESK84133.1"/>
    </source>
</evidence>
<dbReference type="EMBL" id="AWSO01001363">
    <property type="protein sequence ID" value="ESK84133.1"/>
    <property type="molecule type" value="Genomic_DNA"/>
</dbReference>
<dbReference type="AlphaFoldDB" id="V2WBI1"/>
<dbReference type="KEGG" id="mrr:Moror_17035"/>
<reference evidence="1 2" key="1">
    <citation type="journal article" date="2014" name="BMC Genomics">
        <title>Genome and secretome analysis of the hemibiotrophic fungal pathogen, Moniliophthora roreri, which causes frosty pod rot disease of cacao: mechanisms of the biotrophic and necrotrophic phases.</title>
        <authorList>
            <person name="Meinhardt L.W."/>
            <person name="Costa G.G.L."/>
            <person name="Thomazella D.P.T."/>
            <person name="Teixeira P.J.P.L."/>
            <person name="Carazzolle M.F."/>
            <person name="Schuster S.C."/>
            <person name="Carlson J.E."/>
            <person name="Guiltinan M.J."/>
            <person name="Mieczkowski P."/>
            <person name="Farmer A."/>
            <person name="Ramaraj T."/>
            <person name="Crozier J."/>
            <person name="Davis R.E."/>
            <person name="Shao J."/>
            <person name="Melnick R.L."/>
            <person name="Pereira G.A.G."/>
            <person name="Bailey B.A."/>
        </authorList>
    </citation>
    <scope>NUCLEOTIDE SEQUENCE [LARGE SCALE GENOMIC DNA]</scope>
    <source>
        <strain evidence="1 2">MCA 2997</strain>
    </source>
</reference>
<keyword evidence="2" id="KW-1185">Reference proteome</keyword>
<protein>
    <submittedName>
        <fullName evidence="1">Uncharacterized protein</fullName>
    </submittedName>
</protein>
<sequence>PCIILILSECGLKSGSGLLDHGEPFSSAWRHSIALKDQILTTSGYYITFFWTKSIRTVKPFRRNGILIQFQEKAII</sequence>
<dbReference type="Proteomes" id="UP000017559">
    <property type="component" value="Unassembled WGS sequence"/>
</dbReference>
<comment type="caution">
    <text evidence="1">The sequence shown here is derived from an EMBL/GenBank/DDBJ whole genome shotgun (WGS) entry which is preliminary data.</text>
</comment>
<feature type="non-terminal residue" evidence="1">
    <location>
        <position position="1"/>
    </location>
</feature>
<gene>
    <name evidence="1" type="ORF">Moror_17035</name>
</gene>
<dbReference type="HOGENOM" id="CLU_2661257_0_0_1"/>